<dbReference type="SUPFAM" id="SSF52402">
    <property type="entry name" value="Adenine nucleotide alpha hydrolases-like"/>
    <property type="match status" value="2"/>
</dbReference>
<comment type="caution">
    <text evidence="3">The sequence shown here is derived from an EMBL/GenBank/DDBJ whole genome shotgun (WGS) entry which is preliminary data.</text>
</comment>
<sequence>MYGTTVVGWDASFTAENAIAWAVDRALRQPAGPRVLRVVRIVDDALAVDADERADWTDTATSELADLAGSLRDEHPDLQVESEVLHGEPGEVLAAQAGEDTLVVVGGENGRTDEYWYSARMGARVSGMADGPVAVIPVGDDRSRSGVMVAVDESAGAAAVCRFAAQLATERGEALHAVHVGVRTHDVATDQEILDRIIAPVIEEFPDLDVESHLESGGTVGALLRRAKERSVVVVGSRRVSAVRRLFLGSVSHALVTNAWCPTIVVPPQAQEPR</sequence>
<dbReference type="PANTHER" id="PTHR46268:SF6">
    <property type="entry name" value="UNIVERSAL STRESS PROTEIN UP12"/>
    <property type="match status" value="1"/>
</dbReference>
<dbReference type="RefSeq" id="WP_122937226.1">
    <property type="nucleotide sequence ID" value="NZ_JBHSNT010000014.1"/>
</dbReference>
<dbReference type="PANTHER" id="PTHR46268">
    <property type="entry name" value="STRESS RESPONSE PROTEIN NHAX"/>
    <property type="match status" value="1"/>
</dbReference>
<evidence type="ECO:0000256" key="1">
    <source>
        <dbReference type="ARBA" id="ARBA00008791"/>
    </source>
</evidence>
<dbReference type="Pfam" id="PF00582">
    <property type="entry name" value="Usp"/>
    <property type="match status" value="2"/>
</dbReference>
<dbReference type="EMBL" id="RHHB01000022">
    <property type="protein sequence ID" value="RNB47922.1"/>
    <property type="molecule type" value="Genomic_DNA"/>
</dbReference>
<dbReference type="InterPro" id="IPR014729">
    <property type="entry name" value="Rossmann-like_a/b/a_fold"/>
</dbReference>
<accession>A0A3M8A9Z4</accession>
<organism evidence="3 4">
    <name type="scientific">Agromyces tardus</name>
    <dbReference type="NCBI Taxonomy" id="2583849"/>
    <lineage>
        <taxon>Bacteria</taxon>
        <taxon>Bacillati</taxon>
        <taxon>Actinomycetota</taxon>
        <taxon>Actinomycetes</taxon>
        <taxon>Micrococcales</taxon>
        <taxon>Microbacteriaceae</taxon>
        <taxon>Agromyces</taxon>
    </lineage>
</organism>
<dbReference type="PRINTS" id="PR01438">
    <property type="entry name" value="UNVRSLSTRESS"/>
</dbReference>
<dbReference type="AlphaFoldDB" id="A0A3M8A9Z4"/>
<proteinExistence type="inferred from homology"/>
<evidence type="ECO:0000313" key="3">
    <source>
        <dbReference type="EMBL" id="RNB47922.1"/>
    </source>
</evidence>
<protein>
    <submittedName>
        <fullName evidence="3">Universal stress protein</fullName>
    </submittedName>
</protein>
<gene>
    <name evidence="3" type="ORF">EDM22_11655</name>
</gene>
<dbReference type="InterPro" id="IPR006015">
    <property type="entry name" value="Universal_stress_UspA"/>
</dbReference>
<dbReference type="Gene3D" id="3.40.50.620">
    <property type="entry name" value="HUPs"/>
    <property type="match status" value="2"/>
</dbReference>
<evidence type="ECO:0000313" key="4">
    <source>
        <dbReference type="Proteomes" id="UP000275048"/>
    </source>
</evidence>
<dbReference type="Proteomes" id="UP000275048">
    <property type="component" value="Unassembled WGS sequence"/>
</dbReference>
<comment type="similarity">
    <text evidence="1">Belongs to the universal stress protein A family.</text>
</comment>
<name>A0A3M8A9Z4_9MICO</name>
<dbReference type="OrthoDB" id="9772177at2"/>
<evidence type="ECO:0000259" key="2">
    <source>
        <dbReference type="Pfam" id="PF00582"/>
    </source>
</evidence>
<dbReference type="CDD" id="cd00293">
    <property type="entry name" value="USP-like"/>
    <property type="match status" value="1"/>
</dbReference>
<feature type="domain" description="UspA" evidence="2">
    <location>
        <begin position="147"/>
        <end position="267"/>
    </location>
</feature>
<feature type="domain" description="UspA" evidence="2">
    <location>
        <begin position="1"/>
        <end position="106"/>
    </location>
</feature>
<reference evidence="3 4" key="1">
    <citation type="submission" date="2018-10" db="EMBL/GenBank/DDBJ databases">
        <title>Isolation, diversity and antibacterial activity of antinobacteria from the wheat rhizosphere soil.</title>
        <authorList>
            <person name="Sun T."/>
        </authorList>
    </citation>
    <scope>NUCLEOTIDE SEQUENCE [LARGE SCALE GENOMIC DNA]</scope>
    <source>
        <strain evidence="3 4">SJ-23</strain>
    </source>
</reference>
<keyword evidence="4" id="KW-1185">Reference proteome</keyword>
<dbReference type="InterPro" id="IPR006016">
    <property type="entry name" value="UspA"/>
</dbReference>